<dbReference type="Gene3D" id="2.30.42.10">
    <property type="match status" value="1"/>
</dbReference>
<dbReference type="PANTHER" id="PTHR32060:SF30">
    <property type="entry name" value="CARBOXY-TERMINAL PROCESSING PROTEASE CTPA"/>
    <property type="match status" value="1"/>
</dbReference>
<name>A0A7C9LTI1_9DEIO</name>
<dbReference type="InterPro" id="IPR005151">
    <property type="entry name" value="Tail-specific_protease"/>
</dbReference>
<dbReference type="SUPFAM" id="SSF50156">
    <property type="entry name" value="PDZ domain-like"/>
    <property type="match status" value="1"/>
</dbReference>
<comment type="caution">
    <text evidence="2">The sequence shown here is derived from an EMBL/GenBank/DDBJ whole genome shotgun (WGS) entry which is preliminary data.</text>
</comment>
<dbReference type="CDD" id="cd06567">
    <property type="entry name" value="Peptidase_S41"/>
    <property type="match status" value="1"/>
</dbReference>
<reference evidence="2 3" key="1">
    <citation type="submission" date="2019-12" db="EMBL/GenBank/DDBJ databases">
        <title>Deinococcus sp. HMF7620 Genome sequencing and assembly.</title>
        <authorList>
            <person name="Kang H."/>
            <person name="Kim H."/>
            <person name="Joh K."/>
        </authorList>
    </citation>
    <scope>NUCLEOTIDE SEQUENCE [LARGE SCALE GENOMIC DNA]</scope>
    <source>
        <strain evidence="2 3">HMF7620</strain>
    </source>
</reference>
<evidence type="ECO:0000313" key="3">
    <source>
        <dbReference type="Proteomes" id="UP000483286"/>
    </source>
</evidence>
<dbReference type="GO" id="GO:0030288">
    <property type="term" value="C:outer membrane-bounded periplasmic space"/>
    <property type="evidence" value="ECO:0007669"/>
    <property type="project" value="TreeGrafter"/>
</dbReference>
<dbReference type="SUPFAM" id="SSF52096">
    <property type="entry name" value="ClpP/crotonase"/>
    <property type="match status" value="1"/>
</dbReference>
<accession>A0A7C9LTI1</accession>
<dbReference type="GO" id="GO:0004175">
    <property type="term" value="F:endopeptidase activity"/>
    <property type="evidence" value="ECO:0007669"/>
    <property type="project" value="TreeGrafter"/>
</dbReference>
<dbReference type="GO" id="GO:0006508">
    <property type="term" value="P:proteolysis"/>
    <property type="evidence" value="ECO:0007669"/>
    <property type="project" value="InterPro"/>
</dbReference>
<organism evidence="2 3">
    <name type="scientific">Deinococcus arboris</name>
    <dbReference type="NCBI Taxonomy" id="2682977"/>
    <lineage>
        <taxon>Bacteria</taxon>
        <taxon>Thermotogati</taxon>
        <taxon>Deinococcota</taxon>
        <taxon>Deinococci</taxon>
        <taxon>Deinococcales</taxon>
        <taxon>Deinococcaceae</taxon>
        <taxon>Deinococcus</taxon>
    </lineage>
</organism>
<dbReference type="Gene3D" id="3.90.226.10">
    <property type="entry name" value="2-enoyl-CoA Hydratase, Chain A, domain 1"/>
    <property type="match status" value="1"/>
</dbReference>
<dbReference type="EMBL" id="WQLB01000008">
    <property type="protein sequence ID" value="MVN86620.1"/>
    <property type="molecule type" value="Genomic_DNA"/>
</dbReference>
<dbReference type="GO" id="GO:0008236">
    <property type="term" value="F:serine-type peptidase activity"/>
    <property type="evidence" value="ECO:0007669"/>
    <property type="project" value="InterPro"/>
</dbReference>
<dbReference type="Proteomes" id="UP000483286">
    <property type="component" value="Unassembled WGS sequence"/>
</dbReference>
<protein>
    <submittedName>
        <fullName evidence="2">Peptidase S41</fullName>
    </submittedName>
</protein>
<dbReference type="Pfam" id="PF03572">
    <property type="entry name" value="Peptidase_S41"/>
    <property type="match status" value="1"/>
</dbReference>
<dbReference type="SMART" id="SM00245">
    <property type="entry name" value="TSPc"/>
    <property type="match status" value="1"/>
</dbReference>
<sequence length="381" mass="40356">MRRDYYGWATADLDALSSQYAAQLDERCAPQGDACSFETGRAVLTDLFTAYGDAHTNVRDPEAAERLREIQRGQAVSRTGARTSRVEGGLLVVSVMPGSPAEAAGLRVFDLLTTVGGEPAGKRNGENAPVGPTEFVRLEREGRDFPVTVQRAGTTDFTLSLGTQRLQARDEPTLSWTGPEGRTALITYPSFLPRDASELFLRQVQEAQRGGARALIVDLRYNGGGSLTECVAAASIFGPVEYRSHSKGGNAVYAGAGGQETRPGQRPPRPGVWAGPAAVLVGPNTASCAEVFTVYAQRTGVLAVGESTKGVGNSGVIFQDLPDGGLVSVTVLRAYGPDGQPLPERVQPDVLAPTDLTLLTREGRDTTLEAALEALRGTALR</sequence>
<dbReference type="PANTHER" id="PTHR32060">
    <property type="entry name" value="TAIL-SPECIFIC PROTEASE"/>
    <property type="match status" value="1"/>
</dbReference>
<dbReference type="AlphaFoldDB" id="A0A7C9LTI1"/>
<proteinExistence type="predicted"/>
<dbReference type="GO" id="GO:0007165">
    <property type="term" value="P:signal transduction"/>
    <property type="evidence" value="ECO:0007669"/>
    <property type="project" value="TreeGrafter"/>
</dbReference>
<dbReference type="Pfam" id="PF17820">
    <property type="entry name" value="PDZ_6"/>
    <property type="match status" value="1"/>
</dbReference>
<gene>
    <name evidence="2" type="ORF">GO986_07560</name>
</gene>
<dbReference type="InterPro" id="IPR029045">
    <property type="entry name" value="ClpP/crotonase-like_dom_sf"/>
</dbReference>
<dbReference type="InterPro" id="IPR036034">
    <property type="entry name" value="PDZ_sf"/>
</dbReference>
<evidence type="ECO:0000259" key="1">
    <source>
        <dbReference type="SMART" id="SM00245"/>
    </source>
</evidence>
<keyword evidence="3" id="KW-1185">Reference proteome</keyword>
<feature type="domain" description="Tail specific protease" evidence="1">
    <location>
        <begin position="131"/>
        <end position="353"/>
    </location>
</feature>
<evidence type="ECO:0000313" key="2">
    <source>
        <dbReference type="EMBL" id="MVN86620.1"/>
    </source>
</evidence>
<dbReference type="InterPro" id="IPR041489">
    <property type="entry name" value="PDZ_6"/>
</dbReference>